<dbReference type="RefSeq" id="WP_191325793.1">
    <property type="nucleotide sequence ID" value="NZ_BMZP01000022.1"/>
</dbReference>
<reference evidence="18" key="1">
    <citation type="journal article" date="2019" name="Int. J. Syst. Evol. Microbiol.">
        <title>The Global Catalogue of Microorganisms (GCM) 10K type strain sequencing project: providing services to taxonomists for standard genome sequencing and annotation.</title>
        <authorList>
            <consortium name="The Broad Institute Genomics Platform"/>
            <consortium name="The Broad Institute Genome Sequencing Center for Infectious Disease"/>
            <person name="Wu L."/>
            <person name="Ma J."/>
        </authorList>
    </citation>
    <scope>NUCLEOTIDE SEQUENCE [LARGE SCALE GENOMIC DNA]</scope>
    <source>
        <strain evidence="18">KCTC 42224</strain>
    </source>
</reference>
<organism evidence="17 18">
    <name type="scientific">Novosphingobium pokkalii</name>
    <dbReference type="NCBI Taxonomy" id="1770194"/>
    <lineage>
        <taxon>Bacteria</taxon>
        <taxon>Pseudomonadati</taxon>
        <taxon>Pseudomonadota</taxon>
        <taxon>Alphaproteobacteria</taxon>
        <taxon>Sphingomonadales</taxon>
        <taxon>Sphingomonadaceae</taxon>
        <taxon>Novosphingobium</taxon>
    </lineage>
</organism>
<dbReference type="Gene3D" id="2.40.170.20">
    <property type="entry name" value="TonB-dependent receptor, beta-barrel domain"/>
    <property type="match status" value="1"/>
</dbReference>
<dbReference type="InterPro" id="IPR012910">
    <property type="entry name" value="Plug_dom"/>
</dbReference>
<dbReference type="PANTHER" id="PTHR32552:SF81">
    <property type="entry name" value="TONB-DEPENDENT OUTER MEMBRANE RECEPTOR"/>
    <property type="match status" value="1"/>
</dbReference>
<dbReference type="InterPro" id="IPR000531">
    <property type="entry name" value="Beta-barrel_TonB"/>
</dbReference>
<dbReference type="PANTHER" id="PTHR32552">
    <property type="entry name" value="FERRICHROME IRON RECEPTOR-RELATED"/>
    <property type="match status" value="1"/>
</dbReference>
<comment type="similarity">
    <text evidence="11 12">Belongs to the TonB-dependent receptor family.</text>
</comment>
<keyword evidence="9 11" id="KW-0472">Membrane</keyword>
<dbReference type="Proteomes" id="UP001595683">
    <property type="component" value="Unassembled WGS sequence"/>
</dbReference>
<evidence type="ECO:0000256" key="12">
    <source>
        <dbReference type="RuleBase" id="RU003357"/>
    </source>
</evidence>
<keyword evidence="2 11" id="KW-0813">Transport</keyword>
<name>A0ABV7V670_9SPHN</name>
<protein>
    <submittedName>
        <fullName evidence="17">TonB-dependent receptor</fullName>
    </submittedName>
</protein>
<feature type="signal peptide" evidence="14">
    <location>
        <begin position="1"/>
        <end position="32"/>
    </location>
</feature>
<evidence type="ECO:0000256" key="14">
    <source>
        <dbReference type="SAM" id="SignalP"/>
    </source>
</evidence>
<dbReference type="Pfam" id="PF07715">
    <property type="entry name" value="Plug"/>
    <property type="match status" value="1"/>
</dbReference>
<evidence type="ECO:0000256" key="1">
    <source>
        <dbReference type="ARBA" id="ARBA00004571"/>
    </source>
</evidence>
<feature type="region of interest" description="Disordered" evidence="13">
    <location>
        <begin position="288"/>
        <end position="308"/>
    </location>
</feature>
<keyword evidence="17" id="KW-0675">Receptor</keyword>
<evidence type="ECO:0000256" key="3">
    <source>
        <dbReference type="ARBA" id="ARBA00022452"/>
    </source>
</evidence>
<evidence type="ECO:0000256" key="11">
    <source>
        <dbReference type="PROSITE-ProRule" id="PRU01360"/>
    </source>
</evidence>
<gene>
    <name evidence="17" type="ORF">ACFOOT_15955</name>
</gene>
<keyword evidence="14" id="KW-0732">Signal</keyword>
<evidence type="ECO:0000259" key="15">
    <source>
        <dbReference type="Pfam" id="PF00593"/>
    </source>
</evidence>
<comment type="subcellular location">
    <subcellularLocation>
        <location evidence="1 11">Cell outer membrane</location>
        <topology evidence="1 11">Multi-pass membrane protein</topology>
    </subcellularLocation>
</comment>
<evidence type="ECO:0000256" key="9">
    <source>
        <dbReference type="ARBA" id="ARBA00023136"/>
    </source>
</evidence>
<proteinExistence type="inferred from homology"/>
<keyword evidence="18" id="KW-1185">Reference proteome</keyword>
<dbReference type="SUPFAM" id="SSF56935">
    <property type="entry name" value="Porins"/>
    <property type="match status" value="1"/>
</dbReference>
<keyword evidence="7" id="KW-0406">Ion transport</keyword>
<evidence type="ECO:0000256" key="10">
    <source>
        <dbReference type="ARBA" id="ARBA00023237"/>
    </source>
</evidence>
<evidence type="ECO:0000256" key="7">
    <source>
        <dbReference type="ARBA" id="ARBA00023065"/>
    </source>
</evidence>
<keyword evidence="5 11" id="KW-0812">Transmembrane</keyword>
<accession>A0ABV7V670</accession>
<keyword evidence="3 11" id="KW-1134">Transmembrane beta strand</keyword>
<comment type="caution">
    <text evidence="17">The sequence shown here is derived from an EMBL/GenBank/DDBJ whole genome shotgun (WGS) entry which is preliminary data.</text>
</comment>
<evidence type="ECO:0000313" key="17">
    <source>
        <dbReference type="EMBL" id="MFC3672911.1"/>
    </source>
</evidence>
<sequence length="782" mass="83043">MQRRHFYPSPTTLALALAPMLALPLAAAPALAQDGAPATAAADAAPGEIVVTATRRAESLSKVPQSVTALTQASLDARGIKDISGVVRQTPGIQFDPNGFGNQTNIAIRGVSSTVGAATTGVYIDDTPIQSRVVGYSTTNAFPAVFDLARVEVLRGPQGTLFGAGSEGGTVRFITTQPSLTDTKVYGRAEAAATQGGAASGELGVSITAPLIKDKLGLAASVWYRHDGGWIDRQNANPAVTNAPYLKNVNSAWTQVGRVALKWAPTDGIEITPSLYYQKRVNNDTSPWWESQSDAGKGRYVSGAPNGSPDRDRFYMPALNISATLGGVQVISNTSYYVRDQSGEIDYSTIWPAVFTGSPWTGTDHKALAYMTNDQRTFTQEVRLQSTDSQAPLTWVVGGFFAKSVQHFAERVYDPGFADIFGGIPPEVVLGAPLVDGLYSLAGNGRGADEQLAGFAEGSLKLTDTLKVTAGVRVAHTRFEGSSLFDGPVSGYQLQNNQSVSETPVTPKFALNWQATPTTLFYATAAKGYRIGGTNAPVPLSQCGADLTGFGFANVPSTYKSDSLWSYEAGAKTRVGGVSLAASAYHVDWSNIQQNVYLQHCGAQFTANLGKARSQGFDLQATARISPAFTLDGTLAYTNARLTQNVSGLANPAPGYLIAAVGDHLETHPWTATLGASYEASLGSATGYFRADYQYKSKAKMSAVTDSRTSGFDPGAYPLPQVHYASLRAGVRRGAYDISVFVDNLTNETTILSRSIEVAGVGSYRNLSQRPRTFGLTLLMRQ</sequence>
<dbReference type="InterPro" id="IPR039426">
    <property type="entry name" value="TonB-dep_rcpt-like"/>
</dbReference>
<feature type="domain" description="TonB-dependent receptor-like beta-barrel" evidence="15">
    <location>
        <begin position="277"/>
        <end position="745"/>
    </location>
</feature>
<evidence type="ECO:0000256" key="2">
    <source>
        <dbReference type="ARBA" id="ARBA00022448"/>
    </source>
</evidence>
<keyword evidence="8 12" id="KW-0798">TonB box</keyword>
<keyword evidence="6" id="KW-0408">Iron</keyword>
<evidence type="ECO:0000256" key="5">
    <source>
        <dbReference type="ARBA" id="ARBA00022692"/>
    </source>
</evidence>
<feature type="chain" id="PRO_5046556035" evidence="14">
    <location>
        <begin position="33"/>
        <end position="782"/>
    </location>
</feature>
<evidence type="ECO:0000256" key="4">
    <source>
        <dbReference type="ARBA" id="ARBA00022496"/>
    </source>
</evidence>
<dbReference type="InterPro" id="IPR036942">
    <property type="entry name" value="Beta-barrel_TonB_sf"/>
</dbReference>
<evidence type="ECO:0000256" key="8">
    <source>
        <dbReference type="ARBA" id="ARBA00023077"/>
    </source>
</evidence>
<feature type="domain" description="TonB-dependent receptor plug" evidence="16">
    <location>
        <begin position="60"/>
        <end position="170"/>
    </location>
</feature>
<keyword evidence="10 11" id="KW-0998">Cell outer membrane</keyword>
<evidence type="ECO:0000259" key="16">
    <source>
        <dbReference type="Pfam" id="PF07715"/>
    </source>
</evidence>
<dbReference type="Pfam" id="PF00593">
    <property type="entry name" value="TonB_dep_Rec_b-barrel"/>
    <property type="match status" value="1"/>
</dbReference>
<dbReference type="PROSITE" id="PS52016">
    <property type="entry name" value="TONB_DEPENDENT_REC_3"/>
    <property type="match status" value="1"/>
</dbReference>
<evidence type="ECO:0000313" key="18">
    <source>
        <dbReference type="Proteomes" id="UP001595683"/>
    </source>
</evidence>
<evidence type="ECO:0000256" key="6">
    <source>
        <dbReference type="ARBA" id="ARBA00023004"/>
    </source>
</evidence>
<evidence type="ECO:0000256" key="13">
    <source>
        <dbReference type="SAM" id="MobiDB-lite"/>
    </source>
</evidence>
<keyword evidence="4" id="KW-0410">Iron transport</keyword>
<dbReference type="EMBL" id="JBHRYE010000027">
    <property type="protein sequence ID" value="MFC3672911.1"/>
    <property type="molecule type" value="Genomic_DNA"/>
</dbReference>